<keyword evidence="3" id="KW-1185">Reference proteome</keyword>
<dbReference type="EMBL" id="CP040442">
    <property type="protein sequence ID" value="QOW09351.1"/>
    <property type="molecule type" value="Genomic_DNA"/>
</dbReference>
<dbReference type="Gene3D" id="2.160.20.120">
    <property type="match status" value="1"/>
</dbReference>
<dbReference type="Pfam" id="PF10988">
    <property type="entry name" value="DUF2807"/>
    <property type="match status" value="1"/>
</dbReference>
<reference evidence="2 3" key="1">
    <citation type="submission" date="2019-05" db="EMBL/GenBank/DDBJ databases">
        <title>Chryseobacterium sp. isolated from King George Island, maritime Antarctica.</title>
        <authorList>
            <person name="Peng X."/>
        </authorList>
    </citation>
    <scope>NUCLEOTIDE SEQUENCE [LARGE SCALE GENOMIC DNA]</scope>
    <source>
        <strain evidence="2 3">7-3A</strain>
    </source>
</reference>
<dbReference type="Proteomes" id="UP000594195">
    <property type="component" value="Chromosome"/>
</dbReference>
<organism evidence="2 3">
    <name type="scientific">Kaistella flava</name>
    <name type="common">ex Peng et al. 2021</name>
    <dbReference type="NCBI Taxonomy" id="2038776"/>
    <lineage>
        <taxon>Bacteria</taxon>
        <taxon>Pseudomonadati</taxon>
        <taxon>Bacteroidota</taxon>
        <taxon>Flavobacteriia</taxon>
        <taxon>Flavobacteriales</taxon>
        <taxon>Weeksellaceae</taxon>
        <taxon>Chryseobacterium group</taxon>
        <taxon>Kaistella</taxon>
    </lineage>
</organism>
<feature type="domain" description="Putative auto-transporter adhesin head GIN" evidence="1">
    <location>
        <begin position="34"/>
        <end position="215"/>
    </location>
</feature>
<accession>A0A7M2Y5A4</accession>
<proteinExistence type="predicted"/>
<protein>
    <submittedName>
        <fullName evidence="2">DUF2807 domain-containing protein</fullName>
    </submittedName>
</protein>
<dbReference type="AlphaFoldDB" id="A0A7M2Y5A4"/>
<gene>
    <name evidence="2" type="ORF">Q73A0000_02750</name>
</gene>
<evidence type="ECO:0000313" key="2">
    <source>
        <dbReference type="EMBL" id="QOW09351.1"/>
    </source>
</evidence>
<dbReference type="InterPro" id="IPR021255">
    <property type="entry name" value="DUF2807"/>
</dbReference>
<evidence type="ECO:0000313" key="3">
    <source>
        <dbReference type="Proteomes" id="UP000594195"/>
    </source>
</evidence>
<sequence>MKNLIYIILVFSLFSCGKVSPKGDIVSKDIKVEDFVNLNLNGNFRAFYIKSDSSFVNVETYKNVGDNLKIKVKDKTLTISENRETEGVDFYNITIYSKYNLEQVSMSQSVELNISSEIKTDNFKLTLKNNAKFIGSVNSRRAEVDMTQKSRANFLGKTKDAVLKISDTASIIAPYWMIDHLNITSKNGNYAEVNVKDSLKGSIKNTAKLTYYSEPISAIKIDETATVQHKELD</sequence>
<evidence type="ECO:0000259" key="1">
    <source>
        <dbReference type="Pfam" id="PF10988"/>
    </source>
</evidence>
<name>A0A7M2Y5A4_9FLAO</name>
<dbReference type="KEGG" id="kfa:Q73A0000_02750"/>
<dbReference type="PROSITE" id="PS51257">
    <property type="entry name" value="PROKAR_LIPOPROTEIN"/>
    <property type="match status" value="1"/>
</dbReference>
<dbReference type="RefSeq" id="WP_193812567.1">
    <property type="nucleotide sequence ID" value="NZ_CP040442.1"/>
</dbReference>